<evidence type="ECO:0000256" key="3">
    <source>
        <dbReference type="PROSITE-ProRule" id="PRU00169"/>
    </source>
</evidence>
<reference evidence="6 7" key="3">
    <citation type="journal article" name="Genome Announc.">
        <title>Improved Draft Genome Sequence of Clostridium pasteurianum Strain ATCC 6013 (DSM 525) Using a Hybrid Next-Generation Sequencing Approach.</title>
        <authorList>
            <person name="Pyne M.E."/>
            <person name="Utturkar S."/>
            <person name="Brown S.D."/>
            <person name="Moo-Young M."/>
            <person name="Chung D.A."/>
            <person name="Chou C.P."/>
        </authorList>
    </citation>
    <scope>NUCLEOTIDE SEQUENCE [LARGE SCALE GENOMIC DNA]</scope>
    <source>
        <strain evidence="6 7">ATCC 6013</strain>
    </source>
</reference>
<evidence type="ECO:0000313" key="6">
    <source>
        <dbReference type="EMBL" id="KRU11446.1"/>
    </source>
</evidence>
<proteinExistence type="predicted"/>
<dbReference type="Proteomes" id="UP000028042">
    <property type="component" value="Unassembled WGS sequence"/>
</dbReference>
<feature type="domain" description="Response regulatory" evidence="4">
    <location>
        <begin position="5"/>
        <end position="36"/>
    </location>
</feature>
<protein>
    <recommendedName>
        <fullName evidence="1">Stage 0 sporulation protein A homolog</fullName>
    </recommendedName>
</protein>
<dbReference type="PATRIC" id="fig|1262449.7.peg.2504"/>
<dbReference type="InterPro" id="IPR001789">
    <property type="entry name" value="Sig_transdc_resp-reg_receiver"/>
</dbReference>
<evidence type="ECO:0000256" key="1">
    <source>
        <dbReference type="ARBA" id="ARBA00018672"/>
    </source>
</evidence>
<dbReference type="GO" id="GO:0000160">
    <property type="term" value="P:phosphorelay signal transduction system"/>
    <property type="evidence" value="ECO:0007669"/>
    <property type="project" value="InterPro"/>
</dbReference>
<evidence type="ECO:0000256" key="2">
    <source>
        <dbReference type="ARBA" id="ARBA00024867"/>
    </source>
</evidence>
<dbReference type="AlphaFoldDB" id="A0A0H3J3Q4"/>
<reference evidence="5 8" key="1">
    <citation type="journal article" date="2015" name="Genome Announc.">
        <title>Complete Genome Sequence of the Nitrogen-Fixing and Solvent-Producing Clostridium pasteurianum DSM 525.</title>
        <authorList>
            <person name="Poehlein A."/>
            <person name="Grosse-Honebrink A."/>
            <person name="Zhang Y."/>
            <person name="Minton N.P."/>
            <person name="Daniel R."/>
        </authorList>
    </citation>
    <scope>NUCLEOTIDE SEQUENCE [LARGE SCALE GENOMIC DNA]</scope>
    <source>
        <strain evidence="5">DSM 525</strain>
        <strain evidence="8">DSM 525 / ATCC 6013</strain>
    </source>
</reference>
<keyword evidence="8" id="KW-1185">Reference proteome</keyword>
<accession>A0A0H3J3Q4</accession>
<evidence type="ECO:0000259" key="4">
    <source>
        <dbReference type="PROSITE" id="PS50110"/>
    </source>
</evidence>
<dbReference type="EMBL" id="JPGY02000001">
    <property type="protein sequence ID" value="KRU11446.1"/>
    <property type="molecule type" value="Genomic_DNA"/>
</dbReference>
<gene>
    <name evidence="5" type="ORF">CLPA_c24870</name>
    <name evidence="6" type="ORF">CP6013_00693</name>
</gene>
<dbReference type="EMBL" id="CP009268">
    <property type="protein sequence ID" value="AJA52544.1"/>
    <property type="molecule type" value="Genomic_DNA"/>
</dbReference>
<evidence type="ECO:0000313" key="5">
    <source>
        <dbReference type="EMBL" id="AJA52544.1"/>
    </source>
</evidence>
<dbReference type="PROSITE" id="PS50110">
    <property type="entry name" value="RESPONSE_REGULATORY"/>
    <property type="match status" value="1"/>
</dbReference>
<evidence type="ECO:0000313" key="8">
    <source>
        <dbReference type="Proteomes" id="UP000030905"/>
    </source>
</evidence>
<dbReference type="Proteomes" id="UP000030905">
    <property type="component" value="Chromosome"/>
</dbReference>
<dbReference type="SUPFAM" id="SSF52172">
    <property type="entry name" value="CheY-like"/>
    <property type="match status" value="1"/>
</dbReference>
<organism evidence="5 8">
    <name type="scientific">Clostridium pasteurianum DSM 525 = ATCC 6013</name>
    <dbReference type="NCBI Taxonomy" id="1262449"/>
    <lineage>
        <taxon>Bacteria</taxon>
        <taxon>Bacillati</taxon>
        <taxon>Bacillota</taxon>
        <taxon>Clostridia</taxon>
        <taxon>Eubacteriales</taxon>
        <taxon>Clostridiaceae</taxon>
        <taxon>Clostridium</taxon>
    </lineage>
</organism>
<dbReference type="KEGG" id="cpae:CPAST_c24870"/>
<name>A0A0H3J3Q4_CLOPA</name>
<comment type="function">
    <text evidence="2">May play the central regulatory role in sporulation. It may be an element of the effector pathway responsible for the activation of sporulation genes in response to nutritional stress. Spo0A may act in concert with spo0H (a sigma factor) to control the expression of some genes that are critical to the sporulation process.</text>
</comment>
<dbReference type="KEGG" id="cpat:CLPA_c24870"/>
<sequence>MKKYNILIVDDDQEIRDAIKIYLKSEDINIYLQRMV</sequence>
<evidence type="ECO:0000313" key="7">
    <source>
        <dbReference type="Proteomes" id="UP000028042"/>
    </source>
</evidence>
<dbReference type="InterPro" id="IPR011006">
    <property type="entry name" value="CheY-like_superfamily"/>
</dbReference>
<comment type="caution">
    <text evidence="3">Lacks conserved residue(s) required for the propagation of feature annotation.</text>
</comment>
<reference evidence="6" key="2">
    <citation type="submission" date="2015-10" db="EMBL/GenBank/DDBJ databases">
        <title>Improved Draft Genome Sequence of Clostridium pasteurianum Strain ATCC 6013 (DSM 525) Using a Hybrid Next-Generation Sequencing Approach.</title>
        <authorList>
            <person name="Pyne M.E."/>
            <person name="Utturkar S.M."/>
            <person name="Brown S.D."/>
            <person name="Moo-Young M."/>
            <person name="Chung D.A."/>
            <person name="Chou P.C."/>
        </authorList>
    </citation>
    <scope>NUCLEOTIDE SEQUENCE</scope>
    <source>
        <strain evidence="6">ATCC 6013</strain>
    </source>
</reference>